<dbReference type="SUPFAM" id="SSF56300">
    <property type="entry name" value="Metallo-dependent phosphatases"/>
    <property type="match status" value="1"/>
</dbReference>
<dbReference type="PANTHER" id="PTHR11575">
    <property type="entry name" value="5'-NUCLEOTIDASE-RELATED"/>
    <property type="match status" value="1"/>
</dbReference>
<dbReference type="InterPro" id="IPR029052">
    <property type="entry name" value="Metallo-depent_PP-like"/>
</dbReference>
<dbReference type="Gene3D" id="3.60.21.10">
    <property type="match status" value="1"/>
</dbReference>
<evidence type="ECO:0000259" key="9">
    <source>
        <dbReference type="Pfam" id="PF00149"/>
    </source>
</evidence>
<sequence length="537" mass="59720">MTCFQFLLAVIITSFLSQPINGEFRLTVVHTNDVHARFDQVSKYGGPCRHNDVIAGQCFGGVARRMTALRHIRNTTDHVLLLDAGDQFQGTLWFFVHQGGATGHFMNRLGYDAMALGNHELDNGVSGLLPFLDQIDFPVLCSNINTSQEPEVAKRIRSSFVFRIQGQKVGIIGYITKDTKELSDSGKLIFLDEIQSVREQVQLLRSSGVNIIIALGHAGYDLDLKLASEVEGLDVIIGGHTDTFLYTGEPPSIEKPVDNYPKLVRQYSGHEVLVIHNYAFGKYLGRLDLTFDDGGEVLQYHGNPILLDNNIEEDPDILKEMDVWREPVLAVKDEVVGSTEVFLDGEKASCRLYECTMGNLLASAMLFSYTKGHSGQKAAHAAIINSGSVRASLEIGLKVLYDLSRPDGKRVKDVCIQREAGSGKFERLSYDKIYRLVVTTFLIKGGDGYTMIKKHALKIDISESLDLEVTMDYLKSHSPVVVHREGRIIFVDEKDEFKWRCQPLSLGVMYSAGANLLSEMISLSIISLLSSCLLLYT</sequence>
<dbReference type="InterPro" id="IPR006179">
    <property type="entry name" value="5_nucleotidase/apyrase"/>
</dbReference>
<reference evidence="11" key="1">
    <citation type="journal article" date="2023" name="Mol. Biol. Evol.">
        <title>Third-Generation Sequencing Reveals the Adaptive Role of the Epigenome in Three Deep-Sea Polychaetes.</title>
        <authorList>
            <person name="Perez M."/>
            <person name="Aroh O."/>
            <person name="Sun Y."/>
            <person name="Lan Y."/>
            <person name="Juniper S.K."/>
            <person name="Young C.R."/>
            <person name="Angers B."/>
            <person name="Qian P.Y."/>
        </authorList>
    </citation>
    <scope>NUCLEOTIDE SEQUENCE</scope>
    <source>
        <strain evidence="11">P08H-3</strain>
    </source>
</reference>
<dbReference type="EMBL" id="JAODUP010000870">
    <property type="protein sequence ID" value="KAK2143187.1"/>
    <property type="molecule type" value="Genomic_DNA"/>
</dbReference>
<dbReference type="FunFam" id="3.60.21.10:FF:000020">
    <property type="entry name" value="NT5E isoform 4"/>
    <property type="match status" value="1"/>
</dbReference>
<evidence type="ECO:0000256" key="6">
    <source>
        <dbReference type="ARBA" id="ARBA00022741"/>
    </source>
</evidence>
<keyword evidence="4" id="KW-0479">Metal-binding</keyword>
<dbReference type="InterPro" id="IPR036907">
    <property type="entry name" value="5'-Nucleotdase_C_sf"/>
</dbReference>
<gene>
    <name evidence="11" type="ORF">LSH36_870g00009</name>
</gene>
<organism evidence="11 12">
    <name type="scientific">Paralvinella palmiformis</name>
    <dbReference type="NCBI Taxonomy" id="53620"/>
    <lineage>
        <taxon>Eukaryota</taxon>
        <taxon>Metazoa</taxon>
        <taxon>Spiralia</taxon>
        <taxon>Lophotrochozoa</taxon>
        <taxon>Annelida</taxon>
        <taxon>Polychaeta</taxon>
        <taxon>Sedentaria</taxon>
        <taxon>Canalipalpata</taxon>
        <taxon>Terebellida</taxon>
        <taxon>Terebelliformia</taxon>
        <taxon>Alvinellidae</taxon>
        <taxon>Paralvinella</taxon>
    </lineage>
</organism>
<evidence type="ECO:0000256" key="2">
    <source>
        <dbReference type="ARBA" id="ARBA00006654"/>
    </source>
</evidence>
<dbReference type="GO" id="GO:0046872">
    <property type="term" value="F:metal ion binding"/>
    <property type="evidence" value="ECO:0007669"/>
    <property type="project" value="UniProtKB-KW"/>
</dbReference>
<dbReference type="PRINTS" id="PR01607">
    <property type="entry name" value="APYRASEFAMLY"/>
</dbReference>
<comment type="caution">
    <text evidence="11">The sequence shown here is derived from an EMBL/GenBank/DDBJ whole genome shotgun (WGS) entry which is preliminary data.</text>
</comment>
<evidence type="ECO:0000256" key="7">
    <source>
        <dbReference type="ARBA" id="ARBA00022801"/>
    </source>
</evidence>
<evidence type="ECO:0000256" key="5">
    <source>
        <dbReference type="ARBA" id="ARBA00022729"/>
    </source>
</evidence>
<feature type="signal peptide" evidence="8">
    <location>
        <begin position="1"/>
        <end position="22"/>
    </location>
</feature>
<keyword evidence="5 8" id="KW-0732">Signal</keyword>
<dbReference type="InterPro" id="IPR006146">
    <property type="entry name" value="5'-Nucleotdase_CS"/>
</dbReference>
<dbReference type="Gene3D" id="3.90.780.10">
    <property type="entry name" value="5'-Nucleotidase, C-terminal domain"/>
    <property type="match status" value="2"/>
</dbReference>
<evidence type="ECO:0000256" key="4">
    <source>
        <dbReference type="ARBA" id="ARBA00022723"/>
    </source>
</evidence>
<dbReference type="GO" id="GO:0008253">
    <property type="term" value="F:5'-nucleotidase activity"/>
    <property type="evidence" value="ECO:0007669"/>
    <property type="project" value="UniProtKB-EC"/>
</dbReference>
<feature type="domain" description="Calcineurin-like phosphoesterase" evidence="9">
    <location>
        <begin position="27"/>
        <end position="241"/>
    </location>
</feature>
<dbReference type="GO" id="GO:0000166">
    <property type="term" value="F:nucleotide binding"/>
    <property type="evidence" value="ECO:0007669"/>
    <property type="project" value="UniProtKB-KW"/>
</dbReference>
<evidence type="ECO:0000256" key="8">
    <source>
        <dbReference type="RuleBase" id="RU362119"/>
    </source>
</evidence>
<accession>A0AAD9IYB7</accession>
<evidence type="ECO:0000259" key="10">
    <source>
        <dbReference type="Pfam" id="PF02872"/>
    </source>
</evidence>
<evidence type="ECO:0000313" key="11">
    <source>
        <dbReference type="EMBL" id="KAK2143187.1"/>
    </source>
</evidence>
<feature type="domain" description="5'-Nucleotidase C-terminal" evidence="10">
    <location>
        <begin position="396"/>
        <end position="453"/>
    </location>
</feature>
<dbReference type="AlphaFoldDB" id="A0AAD9IYB7"/>
<comment type="catalytic activity">
    <reaction evidence="1">
        <text>a ribonucleoside 5'-phosphate + H2O = a ribonucleoside + phosphate</text>
        <dbReference type="Rhea" id="RHEA:12484"/>
        <dbReference type="ChEBI" id="CHEBI:15377"/>
        <dbReference type="ChEBI" id="CHEBI:18254"/>
        <dbReference type="ChEBI" id="CHEBI:43474"/>
        <dbReference type="ChEBI" id="CHEBI:58043"/>
        <dbReference type="EC" id="3.1.3.5"/>
    </reaction>
</comment>
<evidence type="ECO:0000313" key="12">
    <source>
        <dbReference type="Proteomes" id="UP001208570"/>
    </source>
</evidence>
<dbReference type="SUPFAM" id="SSF55816">
    <property type="entry name" value="5'-nucleotidase (syn. UDP-sugar hydrolase), C-terminal domain"/>
    <property type="match status" value="1"/>
</dbReference>
<keyword evidence="12" id="KW-1185">Reference proteome</keyword>
<dbReference type="PROSITE" id="PS00785">
    <property type="entry name" value="5_NUCLEOTIDASE_1"/>
    <property type="match status" value="1"/>
</dbReference>
<dbReference type="Proteomes" id="UP001208570">
    <property type="component" value="Unassembled WGS sequence"/>
</dbReference>
<keyword evidence="7 8" id="KW-0378">Hydrolase</keyword>
<dbReference type="Pfam" id="PF02872">
    <property type="entry name" value="5_nucleotid_C"/>
    <property type="match status" value="1"/>
</dbReference>
<dbReference type="GO" id="GO:0005886">
    <property type="term" value="C:plasma membrane"/>
    <property type="evidence" value="ECO:0007669"/>
    <property type="project" value="TreeGrafter"/>
</dbReference>
<dbReference type="InterPro" id="IPR008334">
    <property type="entry name" value="5'-Nucleotdase_C"/>
</dbReference>
<name>A0AAD9IYB7_9ANNE</name>
<dbReference type="InterPro" id="IPR004843">
    <property type="entry name" value="Calcineurin-like_PHP"/>
</dbReference>
<dbReference type="Pfam" id="PF00149">
    <property type="entry name" value="Metallophos"/>
    <property type="match status" value="1"/>
</dbReference>
<dbReference type="GO" id="GO:0006196">
    <property type="term" value="P:AMP catabolic process"/>
    <property type="evidence" value="ECO:0007669"/>
    <property type="project" value="TreeGrafter"/>
</dbReference>
<dbReference type="PANTHER" id="PTHR11575:SF24">
    <property type="entry name" value="5'-NUCLEOTIDASE"/>
    <property type="match status" value="1"/>
</dbReference>
<comment type="similarity">
    <text evidence="2 8">Belongs to the 5'-nucleotidase family.</text>
</comment>
<proteinExistence type="inferred from homology"/>
<keyword evidence="6 8" id="KW-0547">Nucleotide-binding</keyword>
<protein>
    <recommendedName>
        <fullName evidence="3">5'-nucleotidase</fullName>
        <ecNumber evidence="3">3.1.3.5</ecNumber>
    </recommendedName>
</protein>
<evidence type="ECO:0000256" key="1">
    <source>
        <dbReference type="ARBA" id="ARBA00000815"/>
    </source>
</evidence>
<feature type="chain" id="PRO_5041774774" description="5'-nucleotidase" evidence="8">
    <location>
        <begin position="23"/>
        <end position="537"/>
    </location>
</feature>
<dbReference type="CDD" id="cd07409">
    <property type="entry name" value="MPP_CD73_N"/>
    <property type="match status" value="1"/>
</dbReference>
<dbReference type="EC" id="3.1.3.5" evidence="3"/>
<evidence type="ECO:0000256" key="3">
    <source>
        <dbReference type="ARBA" id="ARBA00012643"/>
    </source>
</evidence>